<dbReference type="EMBL" id="CM037012">
    <property type="protein sequence ID" value="KAH7691138.1"/>
    <property type="molecule type" value="Genomic_DNA"/>
</dbReference>
<keyword evidence="1" id="KW-0378">Hydrolase</keyword>
<name>A0ACB7WS79_DIOAL</name>
<evidence type="ECO:0000313" key="1">
    <source>
        <dbReference type="EMBL" id="KAH7691138.1"/>
    </source>
</evidence>
<comment type="caution">
    <text evidence="1">The sequence shown here is derived from an EMBL/GenBank/DDBJ whole genome shotgun (WGS) entry which is preliminary data.</text>
</comment>
<organism evidence="1 2">
    <name type="scientific">Dioscorea alata</name>
    <name type="common">Purple yam</name>
    <dbReference type="NCBI Taxonomy" id="55571"/>
    <lineage>
        <taxon>Eukaryota</taxon>
        <taxon>Viridiplantae</taxon>
        <taxon>Streptophyta</taxon>
        <taxon>Embryophyta</taxon>
        <taxon>Tracheophyta</taxon>
        <taxon>Spermatophyta</taxon>
        <taxon>Magnoliopsida</taxon>
        <taxon>Liliopsida</taxon>
        <taxon>Dioscoreales</taxon>
        <taxon>Dioscoreaceae</taxon>
        <taxon>Dioscorea</taxon>
    </lineage>
</organism>
<reference evidence="2" key="1">
    <citation type="journal article" date="2022" name="Nat. Commun.">
        <title>Chromosome evolution and the genetic basis of agronomically important traits in greater yam.</title>
        <authorList>
            <person name="Bredeson J.V."/>
            <person name="Lyons J.B."/>
            <person name="Oniyinde I.O."/>
            <person name="Okereke N.R."/>
            <person name="Kolade O."/>
            <person name="Nnabue I."/>
            <person name="Nwadili C.O."/>
            <person name="Hribova E."/>
            <person name="Parker M."/>
            <person name="Nwogha J."/>
            <person name="Shu S."/>
            <person name="Carlson J."/>
            <person name="Kariba R."/>
            <person name="Muthemba S."/>
            <person name="Knop K."/>
            <person name="Barton G.J."/>
            <person name="Sherwood A.V."/>
            <person name="Lopez-Montes A."/>
            <person name="Asiedu R."/>
            <person name="Jamnadass R."/>
            <person name="Muchugi A."/>
            <person name="Goodstein D."/>
            <person name="Egesi C.N."/>
            <person name="Featherston J."/>
            <person name="Asfaw A."/>
            <person name="Simpson G.G."/>
            <person name="Dolezel J."/>
            <person name="Hendre P.S."/>
            <person name="Van Deynze A."/>
            <person name="Kumar P.L."/>
            <person name="Obidiegwu J.E."/>
            <person name="Bhattacharjee R."/>
            <person name="Rokhsar D.S."/>
        </authorList>
    </citation>
    <scope>NUCLEOTIDE SEQUENCE [LARGE SCALE GENOMIC DNA]</scope>
    <source>
        <strain evidence="2">cv. TDa95/00328</strain>
    </source>
</reference>
<accession>A0ACB7WS79</accession>
<dbReference type="EC" id="3.4.21.25" evidence="1"/>
<gene>
    <name evidence="1" type="ORF">IHE45_02G096700</name>
</gene>
<protein>
    <submittedName>
        <fullName evidence="1">Peptidase S8 subtilisin-related protein</fullName>
        <ecNumber evidence="1">3.4.21.25</ecNumber>
    </submittedName>
</protein>
<dbReference type="Proteomes" id="UP000827976">
    <property type="component" value="Chromosome 2"/>
</dbReference>
<proteinExistence type="predicted"/>
<keyword evidence="2" id="KW-1185">Reference proteome</keyword>
<evidence type="ECO:0000313" key="2">
    <source>
        <dbReference type="Proteomes" id="UP000827976"/>
    </source>
</evidence>
<sequence length="760" mass="81568">MEIINHKMITVLALFLLSNACVLMTQSQRLSITDENQQENSTGTIRTYIVHVEDPVGNKELLKDQDFESWHKSFLPNTTLDSGEPRLIHSYRYVMGGFAAKLTHEEVKAMESMEGFLYAWPEKQLTGATTRSPDFLGLSDWQGLWRTSSYGTGMIIGVVDSGITPNHPSFTDNGSMPAPPLKWRGLCTLPQCNNKVIGAVAFRGRTNPSPEDENGHGTHVSATAAGNPVYNAGFLGQARGRAVGMAPKAHIATYKVLYGTRPGGDGDEGDFLAGINQAIRDGVDVLQMSLGNRRPIPLNESSISVGSFGAILNNIFPSACAMNNGPTSSVISNDAPWILTVGASSMDRKIKVTVKLGNNMEFDGESGYQPENYNSQEFPLIFPGWNGTQDAETCEAGSLDSLAVQGKIVVCLAGGNSNNTDKGAVVKAANGEAIVIVNPVNYGFTTKSEPYTIPAAHVNYADGQKIGAYMITEQNPKASLTFKGTQLGTSPAPTVAYFSGRGPSLNNGGIIKPDIIGPGVNILAAWPWQVVQDPNTNIAFNFDSGTSMATPHLSGIAADLRNIHPTWSPAAIKSAIMTTAYIRDPNGKRILDDSTGRPASFFVMGAGHVNPDKANDPGLVYDMQPIDYVPYLCNMYGSRTTSAFMRQRIDCRYVKKETAEQLNYPSIAVSLQDGETKTIERTLTNVGGAETYAVNFTAPKGVNLVANTTSLVFTSTGEKQGLSLEFTNNGLVFPDEFRGGSLTLKSATHTVGTPISVAFV</sequence>